<evidence type="ECO:0000313" key="8">
    <source>
        <dbReference type="Proteomes" id="UP000179242"/>
    </source>
</evidence>
<feature type="transmembrane region" description="Helical" evidence="6">
    <location>
        <begin position="345"/>
        <end position="369"/>
    </location>
</feature>
<organism evidence="7 8">
    <name type="scientific">candidate division WOR-1 bacterium RIFOXYC2_FULL_46_14</name>
    <dbReference type="NCBI Taxonomy" id="1802587"/>
    <lineage>
        <taxon>Bacteria</taxon>
        <taxon>Bacillati</taxon>
        <taxon>Saganbacteria</taxon>
    </lineage>
</organism>
<reference evidence="7 8" key="1">
    <citation type="journal article" date="2016" name="Nat. Commun.">
        <title>Thousands of microbial genomes shed light on interconnected biogeochemical processes in an aquifer system.</title>
        <authorList>
            <person name="Anantharaman K."/>
            <person name="Brown C.T."/>
            <person name="Hug L.A."/>
            <person name="Sharon I."/>
            <person name="Castelle C.J."/>
            <person name="Probst A.J."/>
            <person name="Thomas B.C."/>
            <person name="Singh A."/>
            <person name="Wilkins M.J."/>
            <person name="Karaoz U."/>
            <person name="Brodie E.L."/>
            <person name="Williams K.H."/>
            <person name="Hubbard S.S."/>
            <person name="Banfield J.F."/>
        </authorList>
    </citation>
    <scope>NUCLEOTIDE SEQUENCE [LARGE SCALE GENOMIC DNA]</scope>
</reference>
<feature type="transmembrane region" description="Helical" evidence="6">
    <location>
        <begin position="52"/>
        <end position="70"/>
    </location>
</feature>
<comment type="subcellular location">
    <subcellularLocation>
        <location evidence="1">Membrane</location>
        <topology evidence="1">Multi-pass membrane protein</topology>
    </subcellularLocation>
</comment>
<evidence type="ECO:0000256" key="6">
    <source>
        <dbReference type="SAM" id="Phobius"/>
    </source>
</evidence>
<feature type="transmembrane region" description="Helical" evidence="6">
    <location>
        <begin position="223"/>
        <end position="244"/>
    </location>
</feature>
<feature type="transmembrane region" description="Helical" evidence="6">
    <location>
        <begin position="199"/>
        <end position="216"/>
    </location>
</feature>
<dbReference type="GO" id="GO:0051301">
    <property type="term" value="P:cell division"/>
    <property type="evidence" value="ECO:0007669"/>
    <property type="project" value="InterPro"/>
</dbReference>
<dbReference type="InterPro" id="IPR001182">
    <property type="entry name" value="FtsW/RodA"/>
</dbReference>
<dbReference type="GO" id="GO:0015648">
    <property type="term" value="F:lipid-linked peptidoglycan transporter activity"/>
    <property type="evidence" value="ECO:0007669"/>
    <property type="project" value="TreeGrafter"/>
</dbReference>
<evidence type="ECO:0000256" key="5">
    <source>
        <dbReference type="ARBA" id="ARBA00023136"/>
    </source>
</evidence>
<protein>
    <submittedName>
        <fullName evidence="7">Rod shape-determining protein RodA</fullName>
    </submittedName>
</protein>
<name>A0A1F4U3Z7_UNCSA</name>
<dbReference type="PANTHER" id="PTHR30474:SF1">
    <property type="entry name" value="PEPTIDOGLYCAN GLYCOSYLTRANSFERASE MRDB"/>
    <property type="match status" value="1"/>
</dbReference>
<dbReference type="NCBIfam" id="NF037961">
    <property type="entry name" value="RodA_shape"/>
    <property type="match status" value="1"/>
</dbReference>
<dbReference type="GO" id="GO:0032153">
    <property type="term" value="C:cell division site"/>
    <property type="evidence" value="ECO:0007669"/>
    <property type="project" value="TreeGrafter"/>
</dbReference>
<dbReference type="EMBL" id="MEUJ01000008">
    <property type="protein sequence ID" value="OGC39587.1"/>
    <property type="molecule type" value="Genomic_DNA"/>
</dbReference>
<keyword evidence="3" id="KW-0133">Cell shape</keyword>
<dbReference type="PANTHER" id="PTHR30474">
    <property type="entry name" value="CELL CYCLE PROTEIN"/>
    <property type="match status" value="1"/>
</dbReference>
<feature type="transmembrane region" description="Helical" evidence="6">
    <location>
        <begin position="313"/>
        <end position="333"/>
    </location>
</feature>
<feature type="transmembrane region" description="Helical" evidence="6">
    <location>
        <begin position="375"/>
        <end position="397"/>
    </location>
</feature>
<proteinExistence type="predicted"/>
<feature type="transmembrane region" description="Helical" evidence="6">
    <location>
        <begin position="138"/>
        <end position="154"/>
    </location>
</feature>
<keyword evidence="5 6" id="KW-0472">Membrane</keyword>
<feature type="transmembrane region" description="Helical" evidence="6">
    <location>
        <begin position="76"/>
        <end position="95"/>
    </location>
</feature>
<dbReference type="Pfam" id="PF01098">
    <property type="entry name" value="FTSW_RODA_SPOVE"/>
    <property type="match status" value="2"/>
</dbReference>
<dbReference type="NCBIfam" id="TIGR02210">
    <property type="entry name" value="rodA_shape"/>
    <property type="match status" value="1"/>
</dbReference>
<evidence type="ECO:0000256" key="1">
    <source>
        <dbReference type="ARBA" id="ARBA00004141"/>
    </source>
</evidence>
<dbReference type="GO" id="GO:0008360">
    <property type="term" value="P:regulation of cell shape"/>
    <property type="evidence" value="ECO:0007669"/>
    <property type="project" value="UniProtKB-KW"/>
</dbReference>
<sequence>MINPRMLHISDPMIWIITALLVFIGIFMIISTTYNAELKAERDPFSFAKRQFGSLFLGLALMSFFAFIDYGNLKKFAPLFYLFMLMILVLVLFGGRAASGAQRWIMLGPLSFQPSEISKLLLIVSLAAFFNSRGEKTNIWETLLVVAIPFLLIFRQPDLGTGLVMIAIAVGMLIWGKSSPVLLTMIFSPLASIYFRQNLYLWIAYILVLWGALYFSRVKLFDLFLIMTINIGVGIALPILWGLFKPYQQMRVLSFLNPGIDPHGIGYHTLQSKIAIGSGGFFGKGFMHGTQTQLQFVPIQNSDFIFSAIGEELGFWGSTLVVSLFATLIWRIFKIAESAYDYWGSMLAAGIGVMFLFHFIVSVGMNLGVLPVVGIPLPFVSFGGTSLVVNLAAIGIIQSIAMRRQKLVF</sequence>
<dbReference type="InterPro" id="IPR011923">
    <property type="entry name" value="RodA/MrdB"/>
</dbReference>
<gene>
    <name evidence="7" type="ORF">A2438_08535</name>
</gene>
<dbReference type="AlphaFoldDB" id="A0A1F4U3Z7"/>
<keyword evidence="4 6" id="KW-1133">Transmembrane helix</keyword>
<keyword evidence="2 6" id="KW-0812">Transmembrane</keyword>
<comment type="caution">
    <text evidence="7">The sequence shown here is derived from an EMBL/GenBank/DDBJ whole genome shotgun (WGS) entry which is preliminary data.</text>
</comment>
<dbReference type="Proteomes" id="UP000179242">
    <property type="component" value="Unassembled WGS sequence"/>
</dbReference>
<feature type="transmembrane region" description="Helical" evidence="6">
    <location>
        <begin position="166"/>
        <end position="187"/>
    </location>
</feature>
<accession>A0A1F4U3Z7</accession>
<dbReference type="GO" id="GO:0005886">
    <property type="term" value="C:plasma membrane"/>
    <property type="evidence" value="ECO:0007669"/>
    <property type="project" value="TreeGrafter"/>
</dbReference>
<evidence type="ECO:0000256" key="4">
    <source>
        <dbReference type="ARBA" id="ARBA00022989"/>
    </source>
</evidence>
<evidence type="ECO:0000256" key="2">
    <source>
        <dbReference type="ARBA" id="ARBA00022692"/>
    </source>
</evidence>
<evidence type="ECO:0000256" key="3">
    <source>
        <dbReference type="ARBA" id="ARBA00022960"/>
    </source>
</evidence>
<evidence type="ECO:0000313" key="7">
    <source>
        <dbReference type="EMBL" id="OGC39587.1"/>
    </source>
</evidence>
<feature type="transmembrane region" description="Helical" evidence="6">
    <location>
        <begin position="12"/>
        <end position="31"/>
    </location>
</feature>